<keyword evidence="3" id="KW-1185">Reference proteome</keyword>
<organism evidence="2 3">
    <name type="scientific">Ramlibacter monticola</name>
    <dbReference type="NCBI Taxonomy" id="1926872"/>
    <lineage>
        <taxon>Bacteria</taxon>
        <taxon>Pseudomonadati</taxon>
        <taxon>Pseudomonadota</taxon>
        <taxon>Betaproteobacteria</taxon>
        <taxon>Burkholderiales</taxon>
        <taxon>Comamonadaceae</taxon>
        <taxon>Ramlibacter</taxon>
    </lineage>
</organism>
<proteinExistence type="predicted"/>
<name>A0A936Z3Z9_9BURK</name>
<dbReference type="Proteomes" id="UP000599109">
    <property type="component" value="Unassembled WGS sequence"/>
</dbReference>
<gene>
    <name evidence="2" type="ORF">JJ685_18930</name>
</gene>
<dbReference type="InterPro" id="IPR025961">
    <property type="entry name" value="Metal_resist"/>
</dbReference>
<feature type="chain" id="PRO_5037828144" evidence="1">
    <location>
        <begin position="20"/>
        <end position="181"/>
    </location>
</feature>
<protein>
    <submittedName>
        <fullName evidence="2">Periplasmic heavy metal sensor</fullName>
    </submittedName>
</protein>
<evidence type="ECO:0000256" key="1">
    <source>
        <dbReference type="SAM" id="SignalP"/>
    </source>
</evidence>
<reference evidence="2 3" key="1">
    <citation type="journal article" date="2017" name="Int. J. Syst. Evol. Microbiol.">
        <title>Ramlibacter monticola sp. nov., isolated from forest soil.</title>
        <authorList>
            <person name="Chaudhary D.K."/>
            <person name="Kim J."/>
        </authorList>
    </citation>
    <scope>NUCLEOTIDE SEQUENCE [LARGE SCALE GENOMIC DNA]</scope>
    <source>
        <strain evidence="2 3">KACC 19175</strain>
    </source>
</reference>
<dbReference type="RefSeq" id="WP_201675899.1">
    <property type="nucleotide sequence ID" value="NZ_JAEQNE010000005.1"/>
</dbReference>
<feature type="signal peptide" evidence="1">
    <location>
        <begin position="1"/>
        <end position="19"/>
    </location>
</feature>
<evidence type="ECO:0000313" key="3">
    <source>
        <dbReference type="Proteomes" id="UP000599109"/>
    </source>
</evidence>
<accession>A0A936Z3Z9</accession>
<dbReference type="EMBL" id="JAEQNE010000005">
    <property type="protein sequence ID" value="MBL0393221.1"/>
    <property type="molecule type" value="Genomic_DNA"/>
</dbReference>
<sequence>MSLKNTLIVVAALAGPAFAQVAPGPYAGQQARAIKALSEEDRTALLEGQGMGAAKAAELNGYPGPTHVLELASHLQLSPQQRDATRKLLAEHKAAASQLGASIVEAERALDELFASRRADEASVRRATAEIARLQGELRFEHLKTHLAQAALLRPEQVQYYARLRGYDGQGGGAGGHQHRH</sequence>
<dbReference type="Pfam" id="PF13801">
    <property type="entry name" value="Metal_resist"/>
    <property type="match status" value="1"/>
</dbReference>
<comment type="caution">
    <text evidence="2">The sequence shown here is derived from an EMBL/GenBank/DDBJ whole genome shotgun (WGS) entry which is preliminary data.</text>
</comment>
<dbReference type="Gene3D" id="1.20.120.1490">
    <property type="match status" value="1"/>
</dbReference>
<keyword evidence="1" id="KW-0732">Signal</keyword>
<evidence type="ECO:0000313" key="2">
    <source>
        <dbReference type="EMBL" id="MBL0393221.1"/>
    </source>
</evidence>
<dbReference type="AlphaFoldDB" id="A0A936Z3Z9"/>